<gene>
    <name evidence="1" type="ORF">NV381_11130</name>
</gene>
<protein>
    <recommendedName>
        <fullName evidence="3">Phage protein</fullName>
    </recommendedName>
</protein>
<proteinExistence type="predicted"/>
<evidence type="ECO:0000313" key="2">
    <source>
        <dbReference type="Proteomes" id="UP001300012"/>
    </source>
</evidence>
<accession>A0ABT1YEY0</accession>
<dbReference type="RefSeq" id="WP_258213357.1">
    <property type="nucleotide sequence ID" value="NZ_JANQBD010000007.1"/>
</dbReference>
<dbReference type="Proteomes" id="UP001300012">
    <property type="component" value="Unassembled WGS sequence"/>
</dbReference>
<organism evidence="1 2">
    <name type="scientific">Paenibacillus radicis</name>
    <name type="common">ex Xue et al. 2023</name>
    <dbReference type="NCBI Taxonomy" id="2972489"/>
    <lineage>
        <taxon>Bacteria</taxon>
        <taxon>Bacillati</taxon>
        <taxon>Bacillota</taxon>
        <taxon>Bacilli</taxon>
        <taxon>Bacillales</taxon>
        <taxon>Paenibacillaceae</taxon>
        <taxon>Paenibacillus</taxon>
    </lineage>
</organism>
<name>A0ABT1YEY0_9BACL</name>
<sequence length="62" mass="7144">MTHETQNQQGKTISVELTINEALALTGVRFRENHQLEVDAMSKIKRSLEDQIIHEANRKTIQ</sequence>
<keyword evidence="2" id="KW-1185">Reference proteome</keyword>
<evidence type="ECO:0008006" key="3">
    <source>
        <dbReference type="Google" id="ProtNLM"/>
    </source>
</evidence>
<evidence type="ECO:0000313" key="1">
    <source>
        <dbReference type="EMBL" id="MCR8631758.1"/>
    </source>
</evidence>
<comment type="caution">
    <text evidence="1">The sequence shown here is derived from an EMBL/GenBank/DDBJ whole genome shotgun (WGS) entry which is preliminary data.</text>
</comment>
<dbReference type="EMBL" id="JANQBD010000007">
    <property type="protein sequence ID" value="MCR8631758.1"/>
    <property type="molecule type" value="Genomic_DNA"/>
</dbReference>
<reference evidence="1 2" key="1">
    <citation type="submission" date="2022-08" db="EMBL/GenBank/DDBJ databases">
        <title>Paenibacillus endoradicis sp. nov., Paenibacillus radicibacter sp. nov and Paenibacillus pararadicis sp. nov., three cold-adapted plant growth-promoting bacteria isolated from root of Larix gmelinii in Great Khingan.</title>
        <authorList>
            <person name="Xue H."/>
        </authorList>
    </citation>
    <scope>NUCLEOTIDE SEQUENCE [LARGE SCALE GENOMIC DNA]</scope>
    <source>
        <strain evidence="1 2">N5-1-1-5</strain>
    </source>
</reference>